<comment type="caution">
    <text evidence="5">The sequence shown here is derived from an EMBL/GenBank/DDBJ whole genome shotgun (WGS) entry which is preliminary data.</text>
</comment>
<dbReference type="EMBL" id="BAAASK010000026">
    <property type="protein sequence ID" value="GAA2698062.1"/>
    <property type="molecule type" value="Genomic_DNA"/>
</dbReference>
<accession>A0ABN3TA31</accession>
<evidence type="ECO:0000313" key="6">
    <source>
        <dbReference type="Proteomes" id="UP001499989"/>
    </source>
</evidence>
<organism evidence="5 6">
    <name type="scientific">Streptomyces violaceolatus</name>
    <dbReference type="NCBI Taxonomy" id="67378"/>
    <lineage>
        <taxon>Bacteria</taxon>
        <taxon>Bacillati</taxon>
        <taxon>Actinomycetota</taxon>
        <taxon>Actinomycetes</taxon>
        <taxon>Kitasatosporales</taxon>
        <taxon>Streptomycetaceae</taxon>
        <taxon>Streptomyces</taxon>
        <taxon>Streptomyces violaceoruber group</taxon>
    </lineage>
</organism>
<proteinExistence type="predicted"/>
<reference evidence="5 6" key="1">
    <citation type="journal article" date="2019" name="Int. J. Syst. Evol. Microbiol.">
        <title>The Global Catalogue of Microorganisms (GCM) 10K type strain sequencing project: providing services to taxonomists for standard genome sequencing and annotation.</title>
        <authorList>
            <consortium name="The Broad Institute Genomics Platform"/>
            <consortium name="The Broad Institute Genome Sequencing Center for Infectious Disease"/>
            <person name="Wu L."/>
            <person name="Ma J."/>
        </authorList>
    </citation>
    <scope>NUCLEOTIDE SEQUENCE [LARGE SCALE GENOMIC DNA]</scope>
    <source>
        <strain evidence="5 6">JCM 4531</strain>
    </source>
</reference>
<dbReference type="CDD" id="cd06170">
    <property type="entry name" value="LuxR_C_like"/>
    <property type="match status" value="1"/>
</dbReference>
<dbReference type="InterPro" id="IPR000792">
    <property type="entry name" value="Tscrpt_reg_LuxR_C"/>
</dbReference>
<dbReference type="SUPFAM" id="SSF46894">
    <property type="entry name" value="C-terminal effector domain of the bipartite response regulators"/>
    <property type="match status" value="1"/>
</dbReference>
<dbReference type="SMART" id="SM00421">
    <property type="entry name" value="HTH_LUXR"/>
    <property type="match status" value="1"/>
</dbReference>
<keyword evidence="2" id="KW-0238">DNA-binding</keyword>
<keyword evidence="1" id="KW-0805">Transcription regulation</keyword>
<keyword evidence="6" id="KW-1185">Reference proteome</keyword>
<dbReference type="PANTHER" id="PTHR43214">
    <property type="entry name" value="TWO-COMPONENT RESPONSE REGULATOR"/>
    <property type="match status" value="1"/>
</dbReference>
<protein>
    <submittedName>
        <fullName evidence="5">Response regulator transcription factor</fullName>
    </submittedName>
</protein>
<evidence type="ECO:0000256" key="2">
    <source>
        <dbReference type="ARBA" id="ARBA00023125"/>
    </source>
</evidence>
<evidence type="ECO:0000313" key="5">
    <source>
        <dbReference type="EMBL" id="GAA2698062.1"/>
    </source>
</evidence>
<dbReference type="Proteomes" id="UP001499989">
    <property type="component" value="Unassembled WGS sequence"/>
</dbReference>
<name>A0ABN3TA31_9ACTN</name>
<dbReference type="PANTHER" id="PTHR43214:SF24">
    <property type="entry name" value="TRANSCRIPTIONAL REGULATORY PROTEIN NARL-RELATED"/>
    <property type="match status" value="1"/>
</dbReference>
<dbReference type="InterPro" id="IPR039420">
    <property type="entry name" value="WalR-like"/>
</dbReference>
<dbReference type="InterPro" id="IPR016032">
    <property type="entry name" value="Sig_transdc_resp-reg_C-effctor"/>
</dbReference>
<evidence type="ECO:0000256" key="3">
    <source>
        <dbReference type="ARBA" id="ARBA00023163"/>
    </source>
</evidence>
<evidence type="ECO:0000256" key="1">
    <source>
        <dbReference type="ARBA" id="ARBA00023015"/>
    </source>
</evidence>
<dbReference type="Pfam" id="PF00196">
    <property type="entry name" value="GerE"/>
    <property type="match status" value="1"/>
</dbReference>
<sequence length="220" mass="23083">MTPPAPNPPSPAPDRVPVVIHADDPVLRAGIVHCLTPCPTVRLVGEADGRWDAVAVFPVDTPDEAFKARLRACAQVEAGRAVLVTRGLKDADFLDVMGAGVRVVVRSRDAGPDRLVRAVTAAAAGHGDLSGDMVARLLALAVSVRRAAAGRATTGAVGPPSPRELTVLRHVAEGLSNKEIAERLACSEGAVKRSLRQAMDRWGVRGREHATAYAIQAGHI</sequence>
<evidence type="ECO:0000259" key="4">
    <source>
        <dbReference type="PROSITE" id="PS50043"/>
    </source>
</evidence>
<dbReference type="PROSITE" id="PS50043">
    <property type="entry name" value="HTH_LUXR_2"/>
    <property type="match status" value="1"/>
</dbReference>
<dbReference type="Gene3D" id="3.40.50.2300">
    <property type="match status" value="1"/>
</dbReference>
<feature type="domain" description="HTH luxR-type" evidence="4">
    <location>
        <begin position="153"/>
        <end position="218"/>
    </location>
</feature>
<dbReference type="RefSeq" id="WP_319123571.1">
    <property type="nucleotide sequence ID" value="NZ_BAAASK010000026.1"/>
</dbReference>
<gene>
    <name evidence="5" type="ORF">GCM10010310_63160</name>
</gene>
<keyword evidence="3" id="KW-0804">Transcription</keyword>